<dbReference type="PROSITE" id="PS50052">
    <property type="entry name" value="GUANYLATE_KINASE_2"/>
    <property type="match status" value="1"/>
</dbReference>
<dbReference type="InterPro" id="IPR008145">
    <property type="entry name" value="GK/Ca_channel_bsu"/>
</dbReference>
<dbReference type="PANTHER" id="PTHR23117:SF13">
    <property type="entry name" value="GUANYLATE KINASE"/>
    <property type="match status" value="1"/>
</dbReference>
<evidence type="ECO:0000313" key="8">
    <source>
        <dbReference type="EMBL" id="OAM89191.1"/>
    </source>
</evidence>
<dbReference type="EC" id="2.7.4.8" evidence="2"/>
<dbReference type="CDD" id="cd00071">
    <property type="entry name" value="GMPK"/>
    <property type="match status" value="1"/>
</dbReference>
<dbReference type="AlphaFoldDB" id="A0A178IHU9"/>
<protein>
    <recommendedName>
        <fullName evidence="3">Guanylate kinase</fullName>
        <ecNumber evidence="2">2.7.4.8</ecNumber>
    </recommendedName>
    <alternativeName>
        <fullName evidence="6">GMP kinase</fullName>
    </alternativeName>
</protein>
<dbReference type="RefSeq" id="WP_068770918.1">
    <property type="nucleotide sequence ID" value="NZ_CP109796.1"/>
</dbReference>
<proteinExistence type="inferred from homology"/>
<comment type="caution">
    <text evidence="8">The sequence shown here is derived from an EMBL/GenBank/DDBJ whole genome shotgun (WGS) entry which is preliminary data.</text>
</comment>
<dbReference type="STRING" id="1184151.AW736_14660"/>
<dbReference type="PROSITE" id="PS00856">
    <property type="entry name" value="GUANYLATE_KINASE_1"/>
    <property type="match status" value="1"/>
</dbReference>
<dbReference type="GO" id="GO:0004385">
    <property type="term" value="F:GMP kinase activity"/>
    <property type="evidence" value="ECO:0007669"/>
    <property type="project" value="UniProtKB-EC"/>
</dbReference>
<keyword evidence="9" id="KW-1185">Reference proteome</keyword>
<sequence>MSSSASIASDIAAGNAAAASAPVLLVIAGPAGSGKTTLCDRLVAEVPVFSRVVTTTTREPRAGEVDGVHYHFLTPGQFDAKVVAGAFLEWAWVHGKNRYGTLASSVLDPLAAGRSLVINIDVQGVDNFRRAAAANPLLARHMATVFIEVPIAVLRARMVGRGQNTTEDMECRLRTAEAELREAHKFDHRIKSTTRNADFAALLAIWRQTQKRVPARAG</sequence>
<evidence type="ECO:0000256" key="4">
    <source>
        <dbReference type="ARBA" id="ARBA00022679"/>
    </source>
</evidence>
<evidence type="ECO:0000256" key="2">
    <source>
        <dbReference type="ARBA" id="ARBA00012961"/>
    </source>
</evidence>
<name>A0A178IHU9_9BACT</name>
<dbReference type="InterPro" id="IPR027417">
    <property type="entry name" value="P-loop_NTPase"/>
</dbReference>
<evidence type="ECO:0000256" key="1">
    <source>
        <dbReference type="ARBA" id="ARBA00005790"/>
    </source>
</evidence>
<accession>A0A178IHU9</accession>
<evidence type="ECO:0000256" key="6">
    <source>
        <dbReference type="ARBA" id="ARBA00030128"/>
    </source>
</evidence>
<keyword evidence="4" id="KW-0808">Transferase</keyword>
<dbReference type="GO" id="GO:0005829">
    <property type="term" value="C:cytosol"/>
    <property type="evidence" value="ECO:0007669"/>
    <property type="project" value="TreeGrafter"/>
</dbReference>
<evidence type="ECO:0000259" key="7">
    <source>
        <dbReference type="PROSITE" id="PS50052"/>
    </source>
</evidence>
<evidence type="ECO:0000313" key="9">
    <source>
        <dbReference type="Proteomes" id="UP000078486"/>
    </source>
</evidence>
<evidence type="ECO:0000256" key="5">
    <source>
        <dbReference type="ARBA" id="ARBA00022777"/>
    </source>
</evidence>
<dbReference type="FunFam" id="3.30.63.10:FF:000002">
    <property type="entry name" value="Guanylate kinase 1"/>
    <property type="match status" value="1"/>
</dbReference>
<dbReference type="InterPro" id="IPR020590">
    <property type="entry name" value="Guanylate_kinase_CS"/>
</dbReference>
<dbReference type="Pfam" id="PF00625">
    <property type="entry name" value="Guanylate_kin"/>
    <property type="match status" value="1"/>
</dbReference>
<dbReference type="SUPFAM" id="SSF52540">
    <property type="entry name" value="P-loop containing nucleoside triphosphate hydrolases"/>
    <property type="match status" value="1"/>
</dbReference>
<dbReference type="Gene3D" id="3.30.63.10">
    <property type="entry name" value="Guanylate Kinase phosphate binding domain"/>
    <property type="match status" value="1"/>
</dbReference>
<feature type="domain" description="Guanylate kinase-like" evidence="7">
    <location>
        <begin position="22"/>
        <end position="207"/>
    </location>
</feature>
<dbReference type="OrthoDB" id="9808150at2"/>
<organism evidence="8 9">
    <name type="scientific">Termitidicoccus mucosus</name>
    <dbReference type="NCBI Taxonomy" id="1184151"/>
    <lineage>
        <taxon>Bacteria</taxon>
        <taxon>Pseudomonadati</taxon>
        <taxon>Verrucomicrobiota</taxon>
        <taxon>Opitutia</taxon>
        <taxon>Opitutales</taxon>
        <taxon>Opitutaceae</taxon>
        <taxon>Termitidicoccus</taxon>
    </lineage>
</organism>
<evidence type="ECO:0000256" key="3">
    <source>
        <dbReference type="ARBA" id="ARBA00016296"/>
    </source>
</evidence>
<reference evidence="8 9" key="1">
    <citation type="submission" date="2016-01" db="EMBL/GenBank/DDBJ databases">
        <title>High potential of lignocellulose degradation of a new Verrucomicrobia species.</title>
        <authorList>
            <person name="Wang Y."/>
            <person name="Shi Y."/>
            <person name="Qiu Z."/>
            <person name="Liu S."/>
            <person name="Yang H."/>
        </authorList>
    </citation>
    <scope>NUCLEOTIDE SEQUENCE [LARGE SCALE GENOMIC DNA]</scope>
    <source>
        <strain evidence="8 9">TSB47</strain>
    </source>
</reference>
<dbReference type="InterPro" id="IPR008144">
    <property type="entry name" value="Guanylate_kin-like_dom"/>
</dbReference>
<gene>
    <name evidence="8" type="ORF">AW736_14660</name>
</gene>
<dbReference type="Proteomes" id="UP000078486">
    <property type="component" value="Unassembled WGS sequence"/>
</dbReference>
<dbReference type="Gene3D" id="3.40.50.300">
    <property type="entry name" value="P-loop containing nucleotide triphosphate hydrolases"/>
    <property type="match status" value="1"/>
</dbReference>
<dbReference type="PANTHER" id="PTHR23117">
    <property type="entry name" value="GUANYLATE KINASE-RELATED"/>
    <property type="match status" value="1"/>
</dbReference>
<dbReference type="EMBL" id="LRRQ01000103">
    <property type="protein sequence ID" value="OAM89191.1"/>
    <property type="molecule type" value="Genomic_DNA"/>
</dbReference>
<comment type="similarity">
    <text evidence="1">Belongs to the guanylate kinase family.</text>
</comment>
<keyword evidence="5 8" id="KW-0418">Kinase</keyword>
<dbReference type="SMART" id="SM00072">
    <property type="entry name" value="GuKc"/>
    <property type="match status" value="1"/>
</dbReference>